<keyword evidence="6 12" id="KW-0067">ATP-binding</keyword>
<keyword evidence="5" id="KW-0418">Kinase</keyword>
<evidence type="ECO:0000256" key="11">
    <source>
        <dbReference type="ARBA" id="ARBA00074660"/>
    </source>
</evidence>
<dbReference type="AlphaFoldDB" id="G1NLX2"/>
<dbReference type="InterPro" id="IPR011009">
    <property type="entry name" value="Kinase-like_dom_sf"/>
</dbReference>
<dbReference type="FunFam" id="3.30.200.20:FF:000131">
    <property type="entry name" value="Dual specificity protein kinase TTK"/>
    <property type="match status" value="1"/>
</dbReference>
<dbReference type="GO" id="GO:0033316">
    <property type="term" value="P:meiotic spindle assembly checkpoint signaling"/>
    <property type="evidence" value="ECO:0007669"/>
    <property type="project" value="Ensembl"/>
</dbReference>
<evidence type="ECO:0000313" key="16">
    <source>
        <dbReference type="Proteomes" id="UP000001645"/>
    </source>
</evidence>
<dbReference type="InterPro" id="IPR008271">
    <property type="entry name" value="Ser/Thr_kinase_AS"/>
</dbReference>
<evidence type="ECO:0000256" key="9">
    <source>
        <dbReference type="ARBA" id="ARBA00049308"/>
    </source>
</evidence>
<dbReference type="InterPro" id="IPR000719">
    <property type="entry name" value="Prot_kinase_dom"/>
</dbReference>
<keyword evidence="4 12" id="KW-0547">Nucleotide-binding</keyword>
<dbReference type="SUPFAM" id="SSF56112">
    <property type="entry name" value="Protein kinase-like (PK-like)"/>
    <property type="match status" value="1"/>
</dbReference>
<dbReference type="GO" id="GO:1903096">
    <property type="term" value="P:protein localization to meiotic spindle midzone"/>
    <property type="evidence" value="ECO:0007669"/>
    <property type="project" value="Ensembl"/>
</dbReference>
<dbReference type="Pfam" id="PF00069">
    <property type="entry name" value="Pkinase"/>
    <property type="match status" value="1"/>
</dbReference>
<gene>
    <name evidence="15" type="primary">TTK</name>
</gene>
<dbReference type="GO" id="GO:0005524">
    <property type="term" value="F:ATP binding"/>
    <property type="evidence" value="ECO:0007669"/>
    <property type="project" value="UniProtKB-UniRule"/>
</dbReference>
<dbReference type="HOGENOM" id="CLU_010380_0_0_1"/>
<comment type="catalytic activity">
    <reaction evidence="9">
        <text>L-threonyl-[protein] + ATP = O-phospho-L-threonyl-[protein] + ADP + H(+)</text>
        <dbReference type="Rhea" id="RHEA:46608"/>
        <dbReference type="Rhea" id="RHEA-COMP:11060"/>
        <dbReference type="Rhea" id="RHEA-COMP:11605"/>
        <dbReference type="ChEBI" id="CHEBI:15378"/>
        <dbReference type="ChEBI" id="CHEBI:30013"/>
        <dbReference type="ChEBI" id="CHEBI:30616"/>
        <dbReference type="ChEBI" id="CHEBI:61977"/>
        <dbReference type="ChEBI" id="CHEBI:456216"/>
        <dbReference type="EC" id="2.7.12.1"/>
    </reaction>
</comment>
<dbReference type="GO" id="GO:0007094">
    <property type="term" value="P:mitotic spindle assembly checkpoint signaling"/>
    <property type="evidence" value="ECO:0007669"/>
    <property type="project" value="Ensembl"/>
</dbReference>
<evidence type="ECO:0000256" key="2">
    <source>
        <dbReference type="ARBA" id="ARBA00022527"/>
    </source>
</evidence>
<dbReference type="SUPFAM" id="SSF48452">
    <property type="entry name" value="TPR-like"/>
    <property type="match status" value="1"/>
</dbReference>
<dbReference type="Gene3D" id="1.10.510.10">
    <property type="entry name" value="Transferase(Phosphotransferase) domain 1"/>
    <property type="match status" value="1"/>
</dbReference>
<sequence>MPVATGLFSNFPGFTFCLQMEEEEDLSERGLPRIASIMSRVRDLKNKYKNEDNITDELNCTKISADTTDNSGTVNRIMMTNNPEDWLCFLLRLEKKGSPQMDLSVLNRLIGRYSQAVTALPAEKHSEDENYARILVRFAELKALQDPEEARDQFHLARLNCKKFAFVHVAFAQFELSQGNVKKCKQLLQKAVECSAVPLEMLETALQNFNSQKKQLLSDEEKENFAVSSIQESGLQSIVGNQRNIKRNDSTENSSAVAKLLLGEEKSQELDPMVNFHNPLRPLNKSSQACPFGRIPVKLVNDFDDVVQKMDVPLTAGVMKRQTSSSKCTALIPPFPLSEPKPSENDSCDLANSKLLQEKNSVQLQMLDENSLDMATNSTVTLKNKIDTSLVMKREENKLQYQELKIPEPRSMESQQQQSSSAESYRKQFDQIKLNCVNSRKKWPSQEAMQQNCYREGKRSSLEQSGHPISRRLSPPDVSKKNELLYVCGTPSSTCADYMECFRTPIVRNNFSPGYQISTPYNQLPYFLPHTPATTFQNQMGLQVSASIPSNECIAIKGRVYTILKQIGSGGSSKVFQVLNEKKQLYAVKYVNLEEADQQTVESYKNEIAHLSKLQEHSDKIIRLYSYEITDQHIYMVMECGNIDLNSWLKKKKNIDPLERKSYWKNMLEAVHTIHEHGIVHSDLKPANFLIVDGMLKLIDFGIANQMQPDVTSIVKDSQVGTMNYMPPEAIQDMSSSYGENGKSQSKISPKSDVWSLGCILYCMTYGRTPFQHITNTRKKLYAIVDPHYEIEFPDIAEKDLQDVLKRCLVRNPKQRISVSELLIHPYVQIQTQCQTGVANAKGATEEVKRILGQLVGLNSPNSISRAARTLYEQCNSGKSLDVSAFAKSGSQKSWTAK</sequence>
<dbReference type="Proteomes" id="UP000001645">
    <property type="component" value="Chromosome 2"/>
</dbReference>
<dbReference type="Gene3D" id="3.30.200.20">
    <property type="entry name" value="Phosphorylase Kinase, domain 1"/>
    <property type="match status" value="1"/>
</dbReference>
<dbReference type="CDD" id="cd14131">
    <property type="entry name" value="PKc_Mps1"/>
    <property type="match status" value="1"/>
</dbReference>
<accession>G1NLX2</accession>
<dbReference type="InterPro" id="IPR027084">
    <property type="entry name" value="Mps1_cat"/>
</dbReference>
<dbReference type="InterPro" id="IPR011990">
    <property type="entry name" value="TPR-like_helical_dom_sf"/>
</dbReference>
<dbReference type="Bgee" id="ENSMGAG00000013757">
    <property type="expression patterns" value="Expressed in bursa of Fabricius and 17 other cell types or tissues"/>
</dbReference>
<protein>
    <recommendedName>
        <fullName evidence="11">Dual specificity protein kinase TTK</fullName>
        <ecNumber evidence="1">2.7.12.1</ecNumber>
    </recommendedName>
</protein>
<comment type="catalytic activity">
    <reaction evidence="10">
        <text>L-tyrosyl-[protein] + ATP = O-phospho-L-tyrosyl-[protein] + ADP + H(+)</text>
        <dbReference type="Rhea" id="RHEA:10596"/>
        <dbReference type="Rhea" id="RHEA-COMP:10136"/>
        <dbReference type="Rhea" id="RHEA-COMP:20101"/>
        <dbReference type="ChEBI" id="CHEBI:15378"/>
        <dbReference type="ChEBI" id="CHEBI:30616"/>
        <dbReference type="ChEBI" id="CHEBI:46858"/>
        <dbReference type="ChEBI" id="CHEBI:61978"/>
        <dbReference type="ChEBI" id="CHEBI:456216"/>
        <dbReference type="EC" id="2.7.12.1"/>
    </reaction>
</comment>
<reference evidence="15 16" key="1">
    <citation type="journal article" date="2010" name="PLoS Biol.">
        <title>Multi-platform next-generation sequencing of the domestic turkey (Meleagris gallopavo): genome assembly and analysis.</title>
        <authorList>
            <person name="Dalloul R.A."/>
            <person name="Long J.A."/>
            <person name="Zimin A.V."/>
            <person name="Aslam L."/>
            <person name="Beal K."/>
            <person name="Blomberg L.A."/>
            <person name="Bouffard P."/>
            <person name="Burt D.W."/>
            <person name="Crasta O."/>
            <person name="Crooijmans R.P."/>
            <person name="Cooper K."/>
            <person name="Coulombe R.A."/>
            <person name="De S."/>
            <person name="Delany M.E."/>
            <person name="Dodgson J.B."/>
            <person name="Dong J.J."/>
            <person name="Evans C."/>
            <person name="Frederickson K.M."/>
            <person name="Flicek P."/>
            <person name="Florea L."/>
            <person name="Folkerts O."/>
            <person name="Groenen M.A."/>
            <person name="Harkins T.T."/>
            <person name="Herrero J."/>
            <person name="Hoffmann S."/>
            <person name="Megens H.J."/>
            <person name="Jiang A."/>
            <person name="de Jong P."/>
            <person name="Kaiser P."/>
            <person name="Kim H."/>
            <person name="Kim K.W."/>
            <person name="Kim S."/>
            <person name="Langenberger D."/>
            <person name="Lee M.K."/>
            <person name="Lee T."/>
            <person name="Mane S."/>
            <person name="Marcais G."/>
            <person name="Marz M."/>
            <person name="McElroy A.P."/>
            <person name="Modise T."/>
            <person name="Nefedov M."/>
            <person name="Notredame C."/>
            <person name="Paton I.R."/>
            <person name="Payne W.S."/>
            <person name="Pertea G."/>
            <person name="Prickett D."/>
            <person name="Puiu D."/>
            <person name="Qioa D."/>
            <person name="Raineri E."/>
            <person name="Ruffier M."/>
            <person name="Salzberg S.L."/>
            <person name="Schatz M.C."/>
            <person name="Scheuring C."/>
            <person name="Schmidt C.J."/>
            <person name="Schroeder S."/>
            <person name="Searle S.M."/>
            <person name="Smith E.J."/>
            <person name="Smith J."/>
            <person name="Sonstegard T.S."/>
            <person name="Stadler P.F."/>
            <person name="Tafer H."/>
            <person name="Tu Z.J."/>
            <person name="Van Tassell C.P."/>
            <person name="Vilella A.J."/>
            <person name="Williams K.P."/>
            <person name="Yorke J.A."/>
            <person name="Zhang L."/>
            <person name="Zhang H.B."/>
            <person name="Zhang X."/>
            <person name="Zhang Y."/>
            <person name="Reed K.M."/>
        </authorList>
    </citation>
    <scope>NUCLEOTIDE SEQUENCE [LARGE SCALE GENOMIC DNA]</scope>
</reference>
<dbReference type="GO" id="GO:0004713">
    <property type="term" value="F:protein tyrosine kinase activity"/>
    <property type="evidence" value="ECO:0007669"/>
    <property type="project" value="UniProtKB-KW"/>
</dbReference>
<dbReference type="GO" id="GO:0034501">
    <property type="term" value="P:protein localization to kinetochore"/>
    <property type="evidence" value="ECO:0007669"/>
    <property type="project" value="Ensembl"/>
</dbReference>
<dbReference type="SMART" id="SM00220">
    <property type="entry name" value="S_TKc"/>
    <property type="match status" value="1"/>
</dbReference>
<dbReference type="GeneTree" id="ENSGT00950000182984"/>
<dbReference type="PROSITE" id="PS00107">
    <property type="entry name" value="PROTEIN_KINASE_ATP"/>
    <property type="match status" value="1"/>
</dbReference>
<name>G1NLX2_MELGA</name>
<comment type="catalytic activity">
    <reaction evidence="8">
        <text>L-seryl-[protein] + ATP = O-phospho-L-seryl-[protein] + ADP + H(+)</text>
        <dbReference type="Rhea" id="RHEA:17989"/>
        <dbReference type="Rhea" id="RHEA-COMP:9863"/>
        <dbReference type="Rhea" id="RHEA-COMP:11604"/>
        <dbReference type="ChEBI" id="CHEBI:15378"/>
        <dbReference type="ChEBI" id="CHEBI:29999"/>
        <dbReference type="ChEBI" id="CHEBI:30616"/>
        <dbReference type="ChEBI" id="CHEBI:83421"/>
        <dbReference type="ChEBI" id="CHEBI:456216"/>
        <dbReference type="EC" id="2.7.12.1"/>
    </reaction>
</comment>
<feature type="binding site" evidence="12">
    <location>
        <position position="589"/>
    </location>
    <ligand>
        <name>ATP</name>
        <dbReference type="ChEBI" id="CHEBI:30616"/>
    </ligand>
</feature>
<reference evidence="15" key="3">
    <citation type="submission" date="2025-09" db="UniProtKB">
        <authorList>
            <consortium name="Ensembl"/>
        </authorList>
    </citation>
    <scope>IDENTIFICATION</scope>
</reference>
<dbReference type="Ensembl" id="ENSMGAT00000015476.3">
    <property type="protein sequence ID" value="ENSMGAP00000014540.3"/>
    <property type="gene ID" value="ENSMGAG00000013757.3"/>
</dbReference>
<dbReference type="InterPro" id="IPR017441">
    <property type="entry name" value="Protein_kinase_ATP_BS"/>
</dbReference>
<dbReference type="GO" id="GO:0000776">
    <property type="term" value="C:kinetochore"/>
    <property type="evidence" value="ECO:0007669"/>
    <property type="project" value="Ensembl"/>
</dbReference>
<keyword evidence="2" id="KW-0723">Serine/threonine-protein kinase</keyword>
<dbReference type="PROSITE" id="PS00108">
    <property type="entry name" value="PROTEIN_KINASE_ST"/>
    <property type="match status" value="1"/>
</dbReference>
<dbReference type="Gene3D" id="1.25.40.10">
    <property type="entry name" value="Tetratricopeptide repeat domain"/>
    <property type="match status" value="1"/>
</dbReference>
<dbReference type="EC" id="2.7.12.1" evidence="1"/>
<reference evidence="15" key="2">
    <citation type="submission" date="2025-08" db="UniProtKB">
        <authorList>
            <consortium name="Ensembl"/>
        </authorList>
    </citation>
    <scope>IDENTIFICATION</scope>
</reference>
<evidence type="ECO:0000259" key="14">
    <source>
        <dbReference type="PROSITE" id="PS50011"/>
    </source>
</evidence>
<dbReference type="GO" id="GO:0140273">
    <property type="term" value="P:repair of mitotic kinetochore microtubule attachment defect"/>
    <property type="evidence" value="ECO:0007669"/>
    <property type="project" value="Ensembl"/>
</dbReference>
<evidence type="ECO:0000256" key="12">
    <source>
        <dbReference type="PROSITE-ProRule" id="PRU10141"/>
    </source>
</evidence>
<evidence type="ECO:0000256" key="13">
    <source>
        <dbReference type="SAM" id="MobiDB-lite"/>
    </source>
</evidence>
<dbReference type="PANTHER" id="PTHR22974:SF21">
    <property type="entry name" value="DUAL SPECIFICITY PROTEIN KINASE TTK"/>
    <property type="match status" value="1"/>
</dbReference>
<evidence type="ECO:0000256" key="4">
    <source>
        <dbReference type="ARBA" id="ARBA00022741"/>
    </source>
</evidence>
<dbReference type="OrthoDB" id="20524at2759"/>
<dbReference type="GO" id="GO:0043515">
    <property type="term" value="F:kinetochore binding"/>
    <property type="evidence" value="ECO:0007669"/>
    <property type="project" value="Ensembl"/>
</dbReference>
<evidence type="ECO:0000256" key="10">
    <source>
        <dbReference type="ARBA" id="ARBA00051680"/>
    </source>
</evidence>
<dbReference type="PROSITE" id="PS50011">
    <property type="entry name" value="PROTEIN_KINASE_DOM"/>
    <property type="match status" value="1"/>
</dbReference>
<dbReference type="GO" id="GO:0004712">
    <property type="term" value="F:protein serine/threonine/tyrosine kinase activity"/>
    <property type="evidence" value="ECO:0007669"/>
    <property type="project" value="UniProtKB-EC"/>
</dbReference>
<dbReference type="GO" id="GO:0016321">
    <property type="term" value="P:female meiosis chromosome segregation"/>
    <property type="evidence" value="ECO:0007669"/>
    <property type="project" value="Ensembl"/>
</dbReference>
<keyword evidence="7" id="KW-0829">Tyrosine-protein kinase</keyword>
<feature type="region of interest" description="Disordered" evidence="13">
    <location>
        <begin position="447"/>
        <end position="475"/>
    </location>
</feature>
<keyword evidence="16" id="KW-1185">Reference proteome</keyword>
<dbReference type="FunFam" id="1.25.40.10:FF:000101">
    <property type="entry name" value="Dual specificity protein kinase TTK"/>
    <property type="match status" value="1"/>
</dbReference>
<feature type="domain" description="Protein kinase" evidence="14">
    <location>
        <begin position="561"/>
        <end position="828"/>
    </location>
</feature>
<evidence type="ECO:0000256" key="6">
    <source>
        <dbReference type="ARBA" id="ARBA00022840"/>
    </source>
</evidence>
<evidence type="ECO:0000256" key="5">
    <source>
        <dbReference type="ARBA" id="ARBA00022777"/>
    </source>
</evidence>
<evidence type="ECO:0000256" key="3">
    <source>
        <dbReference type="ARBA" id="ARBA00022679"/>
    </source>
</evidence>
<evidence type="ECO:0000313" key="15">
    <source>
        <dbReference type="Ensembl" id="ENSMGAP00000014540.3"/>
    </source>
</evidence>
<dbReference type="GO" id="GO:0042802">
    <property type="term" value="F:identical protein binding"/>
    <property type="evidence" value="ECO:0007669"/>
    <property type="project" value="Ensembl"/>
</dbReference>
<keyword evidence="3" id="KW-0808">Transferase</keyword>
<dbReference type="PANTHER" id="PTHR22974">
    <property type="entry name" value="MIXED LINEAGE PROTEIN KINASE"/>
    <property type="match status" value="1"/>
</dbReference>
<evidence type="ECO:0000256" key="1">
    <source>
        <dbReference type="ARBA" id="ARBA00013203"/>
    </source>
</evidence>
<dbReference type="InParanoid" id="G1NLX2"/>
<dbReference type="FunFam" id="1.10.510.10:FF:000308">
    <property type="entry name" value="Dual specificity protein kinase TTK"/>
    <property type="match status" value="1"/>
</dbReference>
<dbReference type="GO" id="GO:0004674">
    <property type="term" value="F:protein serine/threonine kinase activity"/>
    <property type="evidence" value="ECO:0007669"/>
    <property type="project" value="UniProtKB-KW"/>
</dbReference>
<dbReference type="GO" id="GO:0005737">
    <property type="term" value="C:cytoplasm"/>
    <property type="evidence" value="ECO:0007669"/>
    <property type="project" value="Ensembl"/>
</dbReference>
<dbReference type="GO" id="GO:0005634">
    <property type="term" value="C:nucleus"/>
    <property type="evidence" value="ECO:0007669"/>
    <property type="project" value="TreeGrafter"/>
</dbReference>
<proteinExistence type="predicted"/>
<organism evidence="15 16">
    <name type="scientific">Meleagris gallopavo</name>
    <name type="common">Wild turkey</name>
    <dbReference type="NCBI Taxonomy" id="9103"/>
    <lineage>
        <taxon>Eukaryota</taxon>
        <taxon>Metazoa</taxon>
        <taxon>Chordata</taxon>
        <taxon>Craniata</taxon>
        <taxon>Vertebrata</taxon>
        <taxon>Euteleostomi</taxon>
        <taxon>Archelosauria</taxon>
        <taxon>Archosauria</taxon>
        <taxon>Dinosauria</taxon>
        <taxon>Saurischia</taxon>
        <taxon>Theropoda</taxon>
        <taxon>Coelurosauria</taxon>
        <taxon>Aves</taxon>
        <taxon>Neognathae</taxon>
        <taxon>Galloanserae</taxon>
        <taxon>Galliformes</taxon>
        <taxon>Phasianidae</taxon>
        <taxon>Meleagridinae</taxon>
        <taxon>Meleagris</taxon>
    </lineage>
</organism>
<evidence type="ECO:0000256" key="8">
    <source>
        <dbReference type="ARBA" id="ARBA00049003"/>
    </source>
</evidence>
<feature type="region of interest" description="Disordered" evidence="13">
    <location>
        <begin position="401"/>
        <end position="424"/>
    </location>
</feature>
<evidence type="ECO:0000256" key="7">
    <source>
        <dbReference type="ARBA" id="ARBA00023137"/>
    </source>
</evidence>